<dbReference type="Pfam" id="PF02589">
    <property type="entry name" value="LUD_dom"/>
    <property type="match status" value="1"/>
</dbReference>
<name>A0AAN7U3R8_9MYCE</name>
<dbReference type="EMBL" id="JAVFKY010000004">
    <property type="protein sequence ID" value="KAK5578010.1"/>
    <property type="molecule type" value="Genomic_DNA"/>
</dbReference>
<keyword evidence="3" id="KW-1185">Reference proteome</keyword>
<reference evidence="2 3" key="1">
    <citation type="submission" date="2023-11" db="EMBL/GenBank/DDBJ databases">
        <title>Dfirmibasis_genome.</title>
        <authorList>
            <person name="Edelbroek B."/>
            <person name="Kjellin J."/>
            <person name="Jerlstrom-Hultqvist J."/>
            <person name="Soderbom F."/>
        </authorList>
    </citation>
    <scope>NUCLEOTIDE SEQUENCE [LARGE SCALE GENOMIC DNA]</scope>
    <source>
        <strain evidence="2 3">TNS-C-14</strain>
    </source>
</reference>
<evidence type="ECO:0000259" key="1">
    <source>
        <dbReference type="Pfam" id="PF02589"/>
    </source>
</evidence>
<dbReference type="InterPro" id="IPR009501">
    <property type="entry name" value="UCP020269"/>
</dbReference>
<dbReference type="AlphaFoldDB" id="A0AAN7U3R8"/>
<sequence length="224" mass="24509">MYKYNQLFELEPDFKAEDAEKFRSVASDELVNETVKSLEAKNHTAHIVEDEASALELIKTLIPEGSSVMDAGSVTLDEIGFKSFYFSDQHKWENLHQKILDEKDGASQGGLRKKSLACDYFVSSVGAISKQGDLFVADASGTRVGGFTAASNIIVVAGVNKIVESESDGIQRSTGFCYQCESVRARKAYGVPGSVVQNFAQIKFGNVFGKRNTTIILIKKVLGY</sequence>
<dbReference type="InterPro" id="IPR003741">
    <property type="entry name" value="LUD_dom"/>
</dbReference>
<dbReference type="PANTHER" id="PTHR36179">
    <property type="entry name" value="LUD_DOM DOMAIN-CONTAINING PROTEIN"/>
    <property type="match status" value="1"/>
</dbReference>
<proteinExistence type="predicted"/>
<dbReference type="PANTHER" id="PTHR36179:SF2">
    <property type="entry name" value="LUD DOMAIN-CONTAINING PROTEIN"/>
    <property type="match status" value="1"/>
</dbReference>
<evidence type="ECO:0000313" key="2">
    <source>
        <dbReference type="EMBL" id="KAK5578010.1"/>
    </source>
</evidence>
<gene>
    <name evidence="2" type="ORF">RB653_002960</name>
</gene>
<comment type="caution">
    <text evidence="2">The sequence shown here is derived from an EMBL/GenBank/DDBJ whole genome shotgun (WGS) entry which is preliminary data.</text>
</comment>
<dbReference type="Proteomes" id="UP001344447">
    <property type="component" value="Unassembled WGS sequence"/>
</dbReference>
<organism evidence="2 3">
    <name type="scientific">Dictyostelium firmibasis</name>
    <dbReference type="NCBI Taxonomy" id="79012"/>
    <lineage>
        <taxon>Eukaryota</taxon>
        <taxon>Amoebozoa</taxon>
        <taxon>Evosea</taxon>
        <taxon>Eumycetozoa</taxon>
        <taxon>Dictyostelia</taxon>
        <taxon>Dictyosteliales</taxon>
        <taxon>Dictyosteliaceae</taxon>
        <taxon>Dictyostelium</taxon>
    </lineage>
</organism>
<evidence type="ECO:0000313" key="3">
    <source>
        <dbReference type="Proteomes" id="UP001344447"/>
    </source>
</evidence>
<dbReference type="PIRSF" id="PIRSF020269">
    <property type="entry name" value="DUF1121"/>
    <property type="match status" value="1"/>
</dbReference>
<protein>
    <recommendedName>
        <fullName evidence="1">LUD domain-containing protein</fullName>
    </recommendedName>
</protein>
<feature type="domain" description="LUD" evidence="1">
    <location>
        <begin position="32"/>
        <end position="218"/>
    </location>
</feature>
<accession>A0AAN7U3R8</accession>